<evidence type="ECO:0000313" key="1">
    <source>
        <dbReference type="EMBL" id="OJJ72049.1"/>
    </source>
</evidence>
<sequence length="94" mass="11054">MYSMIACWDFSMQHIHAFQFTILILCGPCKWQYWFSYKLHTQRNQNRYRDSLVARAIYEAPLAWVNPPPRTDLNQLCFTSVRLIGGSPIGELQV</sequence>
<reference evidence="2" key="1">
    <citation type="journal article" date="2017" name="Genome Biol.">
        <title>Comparative genomics reveals high biological diversity and specific adaptations in the industrially and medically important fungal genus Aspergillus.</title>
        <authorList>
            <person name="de Vries R.P."/>
            <person name="Riley R."/>
            <person name="Wiebenga A."/>
            <person name="Aguilar-Osorio G."/>
            <person name="Amillis S."/>
            <person name="Uchima C.A."/>
            <person name="Anderluh G."/>
            <person name="Asadollahi M."/>
            <person name="Askin M."/>
            <person name="Barry K."/>
            <person name="Battaglia E."/>
            <person name="Bayram O."/>
            <person name="Benocci T."/>
            <person name="Braus-Stromeyer S.A."/>
            <person name="Caldana C."/>
            <person name="Canovas D."/>
            <person name="Cerqueira G.C."/>
            <person name="Chen F."/>
            <person name="Chen W."/>
            <person name="Choi C."/>
            <person name="Clum A."/>
            <person name="Dos Santos R.A."/>
            <person name="Damasio A.R."/>
            <person name="Diallinas G."/>
            <person name="Emri T."/>
            <person name="Fekete E."/>
            <person name="Flipphi M."/>
            <person name="Freyberg S."/>
            <person name="Gallo A."/>
            <person name="Gournas C."/>
            <person name="Habgood R."/>
            <person name="Hainaut M."/>
            <person name="Harispe M.L."/>
            <person name="Henrissat B."/>
            <person name="Hilden K.S."/>
            <person name="Hope R."/>
            <person name="Hossain A."/>
            <person name="Karabika E."/>
            <person name="Karaffa L."/>
            <person name="Karanyi Z."/>
            <person name="Krasevec N."/>
            <person name="Kuo A."/>
            <person name="Kusch H."/>
            <person name="LaButti K."/>
            <person name="Lagendijk E.L."/>
            <person name="Lapidus A."/>
            <person name="Levasseur A."/>
            <person name="Lindquist E."/>
            <person name="Lipzen A."/>
            <person name="Logrieco A.F."/>
            <person name="MacCabe A."/>
            <person name="Maekelae M.R."/>
            <person name="Malavazi I."/>
            <person name="Melin P."/>
            <person name="Meyer V."/>
            <person name="Mielnichuk N."/>
            <person name="Miskei M."/>
            <person name="Molnar A.P."/>
            <person name="Mule G."/>
            <person name="Ngan C.Y."/>
            <person name="Orejas M."/>
            <person name="Orosz E."/>
            <person name="Ouedraogo J.P."/>
            <person name="Overkamp K.M."/>
            <person name="Park H.-S."/>
            <person name="Perrone G."/>
            <person name="Piumi F."/>
            <person name="Punt P.J."/>
            <person name="Ram A.F."/>
            <person name="Ramon A."/>
            <person name="Rauscher S."/>
            <person name="Record E."/>
            <person name="Riano-Pachon D.M."/>
            <person name="Robert V."/>
            <person name="Roehrig J."/>
            <person name="Ruller R."/>
            <person name="Salamov A."/>
            <person name="Salih N.S."/>
            <person name="Samson R.A."/>
            <person name="Sandor E."/>
            <person name="Sanguinetti M."/>
            <person name="Schuetze T."/>
            <person name="Sepcic K."/>
            <person name="Shelest E."/>
            <person name="Sherlock G."/>
            <person name="Sophianopoulou V."/>
            <person name="Squina F.M."/>
            <person name="Sun H."/>
            <person name="Susca A."/>
            <person name="Todd R.B."/>
            <person name="Tsang A."/>
            <person name="Unkles S.E."/>
            <person name="van de Wiele N."/>
            <person name="van Rossen-Uffink D."/>
            <person name="Oliveira J.V."/>
            <person name="Vesth T.C."/>
            <person name="Visser J."/>
            <person name="Yu J.-H."/>
            <person name="Zhou M."/>
            <person name="Andersen M.R."/>
            <person name="Archer D.B."/>
            <person name="Baker S.E."/>
            <person name="Benoit I."/>
            <person name="Brakhage A.A."/>
            <person name="Braus G.H."/>
            <person name="Fischer R."/>
            <person name="Frisvad J.C."/>
            <person name="Goldman G.H."/>
            <person name="Houbraken J."/>
            <person name="Oakley B."/>
            <person name="Pocsi I."/>
            <person name="Scazzocchio C."/>
            <person name="Seiboth B."/>
            <person name="vanKuyk P.A."/>
            <person name="Wortman J."/>
            <person name="Dyer P.S."/>
            <person name="Grigoriev I.V."/>
        </authorList>
    </citation>
    <scope>NUCLEOTIDE SEQUENCE [LARGE SCALE GENOMIC DNA]</scope>
    <source>
        <strain evidence="2">CBS 101740 / IMI 381727 / IBT 21946</strain>
    </source>
</reference>
<dbReference type="VEuPathDB" id="FungiDB:ASPBRDRAFT_585657"/>
<accession>A0A1L9UKI7</accession>
<evidence type="ECO:0000313" key="2">
    <source>
        <dbReference type="Proteomes" id="UP000184499"/>
    </source>
</evidence>
<protein>
    <submittedName>
        <fullName evidence="1">Uncharacterized protein</fullName>
    </submittedName>
</protein>
<dbReference type="AlphaFoldDB" id="A0A1L9UKI7"/>
<gene>
    <name evidence="1" type="ORF">ASPBRDRAFT_585657</name>
</gene>
<dbReference type="GeneID" id="93580410"/>
<name>A0A1L9UKI7_ASPBC</name>
<keyword evidence="2" id="KW-1185">Reference proteome</keyword>
<proteinExistence type="predicted"/>
<dbReference type="EMBL" id="KV878684">
    <property type="protein sequence ID" value="OJJ72049.1"/>
    <property type="molecule type" value="Genomic_DNA"/>
</dbReference>
<organism evidence="1 2">
    <name type="scientific">Aspergillus brasiliensis (strain CBS 101740 / IMI 381727 / IBT 21946)</name>
    <dbReference type="NCBI Taxonomy" id="767769"/>
    <lineage>
        <taxon>Eukaryota</taxon>
        <taxon>Fungi</taxon>
        <taxon>Dikarya</taxon>
        <taxon>Ascomycota</taxon>
        <taxon>Pezizomycotina</taxon>
        <taxon>Eurotiomycetes</taxon>
        <taxon>Eurotiomycetidae</taxon>
        <taxon>Eurotiales</taxon>
        <taxon>Aspergillaceae</taxon>
        <taxon>Aspergillus</taxon>
        <taxon>Aspergillus subgen. Circumdati</taxon>
    </lineage>
</organism>
<dbReference type="Proteomes" id="UP000184499">
    <property type="component" value="Unassembled WGS sequence"/>
</dbReference>
<dbReference type="RefSeq" id="XP_067479297.1">
    <property type="nucleotide sequence ID" value="XM_067627922.1"/>
</dbReference>